<dbReference type="PROSITE" id="PS50931">
    <property type="entry name" value="HTH_LYSR"/>
    <property type="match status" value="1"/>
</dbReference>
<evidence type="ECO:0000256" key="1">
    <source>
        <dbReference type="ARBA" id="ARBA00009437"/>
    </source>
</evidence>
<dbReference type="RefSeq" id="WP_013659145.1">
    <property type="nucleotide sequence ID" value="NC_015275.1"/>
</dbReference>
<dbReference type="Gene3D" id="1.10.10.10">
    <property type="entry name" value="Winged helix-like DNA-binding domain superfamily/Winged helix DNA-binding domain"/>
    <property type="match status" value="1"/>
</dbReference>
<evidence type="ECO:0000256" key="3">
    <source>
        <dbReference type="ARBA" id="ARBA00023125"/>
    </source>
</evidence>
<feature type="domain" description="HTH lysR-type" evidence="5">
    <location>
        <begin position="1"/>
        <end position="60"/>
    </location>
</feature>
<organism evidence="6 7">
    <name type="scientific">Cellulosilyticum lentocellum (strain ATCC 49066 / DSM 5427 / NCIMB 11756 / RHM5)</name>
    <name type="common">Clostridium lentocellum</name>
    <dbReference type="NCBI Taxonomy" id="642492"/>
    <lineage>
        <taxon>Bacteria</taxon>
        <taxon>Bacillati</taxon>
        <taxon>Bacillota</taxon>
        <taxon>Clostridia</taxon>
        <taxon>Lachnospirales</taxon>
        <taxon>Cellulosilyticaceae</taxon>
        <taxon>Cellulosilyticum</taxon>
    </lineage>
</organism>
<dbReference type="Pfam" id="PF00126">
    <property type="entry name" value="HTH_1"/>
    <property type="match status" value="1"/>
</dbReference>
<dbReference type="KEGG" id="cle:Clole_4202"/>
<dbReference type="FunFam" id="1.10.10.10:FF:000001">
    <property type="entry name" value="LysR family transcriptional regulator"/>
    <property type="match status" value="1"/>
</dbReference>
<reference evidence="6 7" key="1">
    <citation type="journal article" date="2011" name="J. Bacteriol.">
        <title>Complete genome sequence of the cellulose-degrading bacterium Cellulosilyticum lentocellum.</title>
        <authorList>
            <consortium name="US DOE Joint Genome Institute"/>
            <person name="Miller D.A."/>
            <person name="Suen G."/>
            <person name="Bruce D."/>
            <person name="Copeland A."/>
            <person name="Cheng J.F."/>
            <person name="Detter C."/>
            <person name="Goodwin L.A."/>
            <person name="Han C.S."/>
            <person name="Hauser L.J."/>
            <person name="Land M.L."/>
            <person name="Lapidus A."/>
            <person name="Lucas S."/>
            <person name="Meincke L."/>
            <person name="Pitluck S."/>
            <person name="Tapia R."/>
            <person name="Teshima H."/>
            <person name="Woyke T."/>
            <person name="Fox B.G."/>
            <person name="Angert E.R."/>
            <person name="Currie C.R."/>
        </authorList>
    </citation>
    <scope>NUCLEOTIDE SEQUENCE [LARGE SCALE GENOMIC DNA]</scope>
    <source>
        <strain evidence="7">ATCC 49066 / DSM 5427 / NCIMB 11756 / RHM5</strain>
    </source>
</reference>
<dbReference type="InterPro" id="IPR036390">
    <property type="entry name" value="WH_DNA-bd_sf"/>
</dbReference>
<keyword evidence="2" id="KW-0805">Transcription regulation</keyword>
<dbReference type="Gene3D" id="3.40.190.290">
    <property type="match status" value="1"/>
</dbReference>
<dbReference type="InterPro" id="IPR005119">
    <property type="entry name" value="LysR_subst-bd"/>
</dbReference>
<keyword evidence="4" id="KW-0804">Transcription</keyword>
<accession>F2JMV9</accession>
<keyword evidence="3" id="KW-0238">DNA-binding</keyword>
<dbReference type="InterPro" id="IPR000847">
    <property type="entry name" value="LysR_HTH_N"/>
</dbReference>
<dbReference type="GO" id="GO:0000976">
    <property type="term" value="F:transcription cis-regulatory region binding"/>
    <property type="evidence" value="ECO:0007669"/>
    <property type="project" value="TreeGrafter"/>
</dbReference>
<evidence type="ECO:0000256" key="4">
    <source>
        <dbReference type="ARBA" id="ARBA00023163"/>
    </source>
</evidence>
<dbReference type="HOGENOM" id="CLU_039613_6_1_9"/>
<dbReference type="EMBL" id="CP002582">
    <property type="protein sequence ID" value="ADZ85874.1"/>
    <property type="molecule type" value="Genomic_DNA"/>
</dbReference>
<gene>
    <name evidence="6" type="ordered locus">Clole_4202</name>
</gene>
<proteinExistence type="inferred from homology"/>
<keyword evidence="7" id="KW-1185">Reference proteome</keyword>
<dbReference type="PRINTS" id="PR00039">
    <property type="entry name" value="HTHLYSR"/>
</dbReference>
<evidence type="ECO:0000313" key="7">
    <source>
        <dbReference type="Proteomes" id="UP000008467"/>
    </source>
</evidence>
<evidence type="ECO:0000313" key="6">
    <source>
        <dbReference type="EMBL" id="ADZ85874.1"/>
    </source>
</evidence>
<dbReference type="GO" id="GO:0003700">
    <property type="term" value="F:DNA-binding transcription factor activity"/>
    <property type="evidence" value="ECO:0007669"/>
    <property type="project" value="InterPro"/>
</dbReference>
<dbReference type="eggNOG" id="COG0583">
    <property type="taxonomic scope" value="Bacteria"/>
</dbReference>
<dbReference type="PANTHER" id="PTHR30126:SF64">
    <property type="entry name" value="HTH-TYPE TRANSCRIPTIONAL REGULATOR CITR"/>
    <property type="match status" value="1"/>
</dbReference>
<dbReference type="Pfam" id="PF03466">
    <property type="entry name" value="LysR_substrate"/>
    <property type="match status" value="1"/>
</dbReference>
<dbReference type="SUPFAM" id="SSF46785">
    <property type="entry name" value="Winged helix' DNA-binding domain"/>
    <property type="match status" value="1"/>
</dbReference>
<dbReference type="InterPro" id="IPR036388">
    <property type="entry name" value="WH-like_DNA-bd_sf"/>
</dbReference>
<dbReference type="AlphaFoldDB" id="F2JMV9"/>
<dbReference type="CDD" id="cd05466">
    <property type="entry name" value="PBP2_LTTR_substrate"/>
    <property type="match status" value="1"/>
</dbReference>
<evidence type="ECO:0000259" key="5">
    <source>
        <dbReference type="PROSITE" id="PS50931"/>
    </source>
</evidence>
<dbReference type="SUPFAM" id="SSF53850">
    <property type="entry name" value="Periplasmic binding protein-like II"/>
    <property type="match status" value="1"/>
</dbReference>
<dbReference type="STRING" id="642492.Clole_4202"/>
<protein>
    <submittedName>
        <fullName evidence="6">Transcriptional regulator, LysR family</fullName>
    </submittedName>
</protein>
<sequence>MISELHLYHVFYTVAQYQSFSQAAKALYISQPAVSKSIKALESSLGTSLFSRRSKGISLTPEGELFYKHVQTALEALEEGEKLLLKLHSLNAGQINLGVSSTLGTHFLMPLLKSFMERYPHIKLQIINDSTTKTLDLAKKGVLDIVIVSSSNYYDGLSFIPLKKIEDIFVCSPSYYESISSLTLPELCEQASFMFLSKDSVTRLYLETVLANQGISIVPDIVAGDMNFLIACAKLGLGITSVIKDFVSEELATGSLVEIPFTLSPSKRSIDIAYATDTTFSKATSCFIDFLNQELL</sequence>
<evidence type="ECO:0000256" key="2">
    <source>
        <dbReference type="ARBA" id="ARBA00023015"/>
    </source>
</evidence>
<dbReference type="PANTHER" id="PTHR30126">
    <property type="entry name" value="HTH-TYPE TRANSCRIPTIONAL REGULATOR"/>
    <property type="match status" value="1"/>
</dbReference>
<dbReference type="Proteomes" id="UP000008467">
    <property type="component" value="Chromosome"/>
</dbReference>
<name>F2JMV9_CELLD</name>
<comment type="similarity">
    <text evidence="1">Belongs to the LysR transcriptional regulatory family.</text>
</comment>